<dbReference type="AlphaFoldDB" id="A0A0L0C1R1"/>
<organism evidence="1 2">
    <name type="scientific">Lucilia cuprina</name>
    <name type="common">Green bottle fly</name>
    <name type="synonym">Australian sheep blowfly</name>
    <dbReference type="NCBI Taxonomy" id="7375"/>
    <lineage>
        <taxon>Eukaryota</taxon>
        <taxon>Metazoa</taxon>
        <taxon>Ecdysozoa</taxon>
        <taxon>Arthropoda</taxon>
        <taxon>Hexapoda</taxon>
        <taxon>Insecta</taxon>
        <taxon>Pterygota</taxon>
        <taxon>Neoptera</taxon>
        <taxon>Endopterygota</taxon>
        <taxon>Diptera</taxon>
        <taxon>Brachycera</taxon>
        <taxon>Muscomorpha</taxon>
        <taxon>Oestroidea</taxon>
        <taxon>Calliphoridae</taxon>
        <taxon>Luciliinae</taxon>
        <taxon>Lucilia</taxon>
    </lineage>
</organism>
<name>A0A0L0C1R1_LUCCU</name>
<evidence type="ECO:0000313" key="2">
    <source>
        <dbReference type="Proteomes" id="UP000037069"/>
    </source>
</evidence>
<accession>A0A0L0C1R1</accession>
<protein>
    <submittedName>
        <fullName evidence="1">Uncharacterized protein</fullName>
    </submittedName>
</protein>
<dbReference type="Proteomes" id="UP000037069">
    <property type="component" value="Unassembled WGS sequence"/>
</dbReference>
<proteinExistence type="predicted"/>
<evidence type="ECO:0000313" key="1">
    <source>
        <dbReference type="EMBL" id="KNC26187.1"/>
    </source>
</evidence>
<gene>
    <name evidence="1" type="ORF">FF38_06682</name>
</gene>
<dbReference type="EMBL" id="JRES01001007">
    <property type="protein sequence ID" value="KNC26187.1"/>
    <property type="molecule type" value="Genomic_DNA"/>
</dbReference>
<keyword evidence="2" id="KW-1185">Reference proteome</keyword>
<reference evidence="1 2" key="1">
    <citation type="journal article" date="2015" name="Nat. Commun.">
        <title>Lucilia cuprina genome unlocks parasitic fly biology to underpin future interventions.</title>
        <authorList>
            <person name="Anstead C.A."/>
            <person name="Korhonen P.K."/>
            <person name="Young N.D."/>
            <person name="Hall R.S."/>
            <person name="Jex A.R."/>
            <person name="Murali S.C."/>
            <person name="Hughes D.S."/>
            <person name="Lee S.F."/>
            <person name="Perry T."/>
            <person name="Stroehlein A.J."/>
            <person name="Ansell B.R."/>
            <person name="Breugelmans B."/>
            <person name="Hofmann A."/>
            <person name="Qu J."/>
            <person name="Dugan S."/>
            <person name="Lee S.L."/>
            <person name="Chao H."/>
            <person name="Dinh H."/>
            <person name="Han Y."/>
            <person name="Doddapaneni H.V."/>
            <person name="Worley K.C."/>
            <person name="Muzny D.M."/>
            <person name="Ioannidis P."/>
            <person name="Waterhouse R.M."/>
            <person name="Zdobnov E.M."/>
            <person name="James P.J."/>
            <person name="Bagnall N.H."/>
            <person name="Kotze A.C."/>
            <person name="Gibbs R.A."/>
            <person name="Richards S."/>
            <person name="Batterham P."/>
            <person name="Gasser R.B."/>
        </authorList>
    </citation>
    <scope>NUCLEOTIDE SEQUENCE [LARGE SCALE GENOMIC DNA]</scope>
    <source>
        <strain evidence="1 2">LS</strain>
        <tissue evidence="1">Full body</tissue>
    </source>
</reference>
<sequence length="164" mass="18817">MNTHKTDSMMVPVKLIHNLIADNLITSSWQIVFKTPESEKSSIITQQTIQPSFEKQPKLFHCNWRLAVAAATDAAGNLCLQIKFHINFRFSALYISALENSNEIKLLFFHFRDYVVGFAVLRGEKRIEVILGGHIIACEEDKLNIFILHALTRLWSIQQTQFSI</sequence>
<comment type="caution">
    <text evidence="1">The sequence shown here is derived from an EMBL/GenBank/DDBJ whole genome shotgun (WGS) entry which is preliminary data.</text>
</comment>